<sequence>MNKWKVAFLTLLTLIILGFAALIILMLSGKEDMPKPEAINRTGSSVNISTTPKEFEDLANTLIQNSNDTKNIQLWLEVDKELILKSNVEVLGVTVPVTLAFEPKVDDKGNLELYQTNVKVGMLDLPSRTALQLVRDSGGLPEWLTIQPSEKTAYIDLSSFNLPIDGVGTAHLRAKTFNLEKKEITLQIVIPKK</sequence>
<keyword evidence="1" id="KW-1133">Transmembrane helix</keyword>
<dbReference type="InterPro" id="IPR018672">
    <property type="entry name" value="DUF2140"/>
</dbReference>
<comment type="caution">
    <text evidence="2">The sequence shown here is derived from an EMBL/GenBank/DDBJ whole genome shotgun (WGS) entry which is preliminary data.</text>
</comment>
<keyword evidence="1" id="KW-0472">Membrane</keyword>
<dbReference type="Proteomes" id="UP001398420">
    <property type="component" value="Unassembled WGS sequence"/>
</dbReference>
<keyword evidence="3" id="KW-1185">Reference proteome</keyword>
<gene>
    <name evidence="2" type="ORF">AAF454_13195</name>
</gene>
<dbReference type="Pfam" id="PF09911">
    <property type="entry name" value="DUF2140"/>
    <property type="match status" value="1"/>
</dbReference>
<dbReference type="EMBL" id="JBCEWA010000011">
    <property type="protein sequence ID" value="MEL5989362.1"/>
    <property type="molecule type" value="Genomic_DNA"/>
</dbReference>
<evidence type="ECO:0000313" key="3">
    <source>
        <dbReference type="Proteomes" id="UP001398420"/>
    </source>
</evidence>
<name>A0ABU9LQQ0_9BACL</name>
<evidence type="ECO:0000256" key="1">
    <source>
        <dbReference type="SAM" id="Phobius"/>
    </source>
</evidence>
<feature type="transmembrane region" description="Helical" evidence="1">
    <location>
        <begin position="6"/>
        <end position="27"/>
    </location>
</feature>
<accession>A0ABU9LQQ0</accession>
<reference evidence="2 3" key="1">
    <citation type="submission" date="2024-04" db="EMBL/GenBank/DDBJ databases">
        <authorList>
            <person name="Wu Y.S."/>
            <person name="Zhang L."/>
        </authorList>
    </citation>
    <scope>NUCLEOTIDE SEQUENCE [LARGE SCALE GENOMIC DNA]</scope>
    <source>
        <strain evidence="2 3">KG-01</strain>
    </source>
</reference>
<evidence type="ECO:0000313" key="2">
    <source>
        <dbReference type="EMBL" id="MEL5989362.1"/>
    </source>
</evidence>
<organism evidence="2 3">
    <name type="scientific">Kurthia gibsonii</name>
    <dbReference type="NCBI Taxonomy" id="33946"/>
    <lineage>
        <taxon>Bacteria</taxon>
        <taxon>Bacillati</taxon>
        <taxon>Bacillota</taxon>
        <taxon>Bacilli</taxon>
        <taxon>Bacillales</taxon>
        <taxon>Caryophanaceae</taxon>
        <taxon>Kurthia</taxon>
    </lineage>
</organism>
<proteinExistence type="predicted"/>
<keyword evidence="1" id="KW-0812">Transmembrane</keyword>
<protein>
    <submittedName>
        <fullName evidence="2">YpmS family protein</fullName>
    </submittedName>
</protein>
<dbReference type="RefSeq" id="WP_068454039.1">
    <property type="nucleotide sequence ID" value="NZ_CP147847.1"/>
</dbReference>